<dbReference type="RefSeq" id="WP_014244333.1">
    <property type="nucleotide sequence ID" value="NC_016620.1"/>
</dbReference>
<dbReference type="PATRIC" id="fig|862908.3.peg.1635"/>
<dbReference type="OrthoDB" id="9989029at2"/>
<name>E1X1G1_HALMS</name>
<dbReference type="HOGENOM" id="CLU_1169370_0_0_7"/>
<sequence>MNTLNKINFLSLSLLLTLSSCGSHHGKKERSIASIGEEFSQEMSVLDSNSQTIALRICNALRSKRSYWHSSVKNKKATFQLSSNSCSNEKFDKELETTVSSLRLSDPIVFDSLSTDYYYKEVVTDVHGPLKQVCPAILGGDAPLAFYMDSNGQDRIYTQFSRIDSSSDRLILKYAELNSDDQQEVSGYKSYKSVAYDIVTTSKDSTFLGSVSVISEVEACEESGRQEEFSQILKSIL</sequence>
<evidence type="ECO:0000313" key="1">
    <source>
        <dbReference type="EMBL" id="CBW26552.1"/>
    </source>
</evidence>
<reference evidence="2" key="1">
    <citation type="journal article" date="2013" name="ISME J.">
        <title>A small predatory core genome in the divergent marine Bacteriovorax marinus SJ and the terrestrial Bdellovibrio bacteriovorus.</title>
        <authorList>
            <person name="Crossman L.C."/>
            <person name="Chen H."/>
            <person name="Cerdeno-Tarraga A.M."/>
            <person name="Brooks K."/>
            <person name="Quail M.A."/>
            <person name="Pineiro S.A."/>
            <person name="Hobley L."/>
            <person name="Sockett R.E."/>
            <person name="Bentley S.D."/>
            <person name="Parkhill J."/>
            <person name="Williams H.N."/>
            <person name="Stine O.C."/>
        </authorList>
    </citation>
    <scope>NUCLEOTIDE SEQUENCE [LARGE SCALE GENOMIC DNA]</scope>
    <source>
        <strain evidence="2">ATCC BAA-682 / DSM 15412 / SJ</strain>
    </source>
</reference>
<gene>
    <name evidence="1" type="ordered locus">BMS_1720</name>
</gene>
<accession>E1X1G1</accession>
<organism evidence="1 2">
    <name type="scientific">Halobacteriovorax marinus (strain ATCC BAA-682 / DSM 15412 / SJ)</name>
    <name type="common">Bacteriovorax marinus</name>
    <dbReference type="NCBI Taxonomy" id="862908"/>
    <lineage>
        <taxon>Bacteria</taxon>
        <taxon>Pseudomonadati</taxon>
        <taxon>Bdellovibrionota</taxon>
        <taxon>Bacteriovoracia</taxon>
        <taxon>Bacteriovoracales</taxon>
        <taxon>Halobacteriovoraceae</taxon>
        <taxon>Halobacteriovorax</taxon>
    </lineage>
</organism>
<evidence type="ECO:0000313" key="2">
    <source>
        <dbReference type="Proteomes" id="UP000008963"/>
    </source>
</evidence>
<dbReference type="AlphaFoldDB" id="E1X1G1"/>
<protein>
    <submittedName>
        <fullName evidence="1">Hypothetical exported protein</fullName>
    </submittedName>
</protein>
<dbReference type="EMBL" id="FQ312005">
    <property type="protein sequence ID" value="CBW26552.1"/>
    <property type="molecule type" value="Genomic_DNA"/>
</dbReference>
<proteinExistence type="predicted"/>
<dbReference type="KEGG" id="bmx:BMS_1720"/>
<dbReference type="PROSITE" id="PS51257">
    <property type="entry name" value="PROKAR_LIPOPROTEIN"/>
    <property type="match status" value="1"/>
</dbReference>
<dbReference type="Proteomes" id="UP000008963">
    <property type="component" value="Chromosome"/>
</dbReference>
<keyword evidence="2" id="KW-1185">Reference proteome</keyword>